<evidence type="ECO:0000256" key="5">
    <source>
        <dbReference type="ARBA" id="ARBA00022837"/>
    </source>
</evidence>
<feature type="domain" description="Sodium/calcium exchanger membrane region" evidence="10">
    <location>
        <begin position="221"/>
        <end position="364"/>
    </location>
</feature>
<evidence type="ECO:0000259" key="10">
    <source>
        <dbReference type="Pfam" id="PF01699"/>
    </source>
</evidence>
<evidence type="ECO:0000313" key="12">
    <source>
        <dbReference type="Proteomes" id="UP000249396"/>
    </source>
</evidence>
<keyword evidence="9" id="KW-0050">Antiport</keyword>
<dbReference type="Proteomes" id="UP000249396">
    <property type="component" value="Unassembled WGS sequence"/>
</dbReference>
<evidence type="ECO:0000256" key="6">
    <source>
        <dbReference type="ARBA" id="ARBA00022989"/>
    </source>
</evidence>
<feature type="transmembrane region" description="Helical" evidence="9">
    <location>
        <begin position="346"/>
        <end position="366"/>
    </location>
</feature>
<comment type="similarity">
    <text evidence="9">Belongs to the Ca(2+):cation antiporter (CaCA) (TC 2.A.19) family.</text>
</comment>
<dbReference type="PANTHER" id="PTHR31503">
    <property type="entry name" value="VACUOLAR CALCIUM ION TRANSPORTER"/>
    <property type="match status" value="1"/>
</dbReference>
<dbReference type="InterPro" id="IPR004837">
    <property type="entry name" value="NaCa_Exmemb"/>
</dbReference>
<dbReference type="InterPro" id="IPR044880">
    <property type="entry name" value="NCX_ion-bd_dom_sf"/>
</dbReference>
<proteinExistence type="inferred from homology"/>
<evidence type="ECO:0000256" key="8">
    <source>
        <dbReference type="ARBA" id="ARBA00023136"/>
    </source>
</evidence>
<evidence type="ECO:0000256" key="1">
    <source>
        <dbReference type="ARBA" id="ARBA00004127"/>
    </source>
</evidence>
<evidence type="ECO:0000313" key="11">
    <source>
        <dbReference type="EMBL" id="PZN76437.1"/>
    </source>
</evidence>
<comment type="subcellular location">
    <subcellularLocation>
        <location evidence="1">Endomembrane system</location>
        <topology evidence="1">Multi-pass membrane protein</topology>
    </subcellularLocation>
</comment>
<accession>A0A2W4T114</accession>
<dbReference type="InterPro" id="IPR004798">
    <property type="entry name" value="CAX-like"/>
</dbReference>
<keyword evidence="2 9" id="KW-0813">Transport</keyword>
<comment type="caution">
    <text evidence="9">Lacks conserved residue(s) required for the propagation of feature annotation.</text>
</comment>
<dbReference type="GO" id="GO:0012505">
    <property type="term" value="C:endomembrane system"/>
    <property type="evidence" value="ECO:0007669"/>
    <property type="project" value="UniProtKB-SubCell"/>
</dbReference>
<keyword evidence="5 9" id="KW-0106">Calcium</keyword>
<keyword evidence="7 9" id="KW-0406">Ion transport</keyword>
<dbReference type="EMBL" id="QJPH01000359">
    <property type="protein sequence ID" value="PZN76437.1"/>
    <property type="molecule type" value="Genomic_DNA"/>
</dbReference>
<dbReference type="AlphaFoldDB" id="A0A2W4T114"/>
<sequence length="368" mass="39105">MQSFLKPGINWLAVFIPVAFAIAWTPGLHNELALFGCSLLGMMVVSAWIGDATEQLAKRIGPTWGGMLNAAFGNLPELIFGLIAIGKGLGPLVKAAWTGAIISNLLVVIGAAMIAGGVRHGNLKFHVERANDASTSMLIAAVAVLLPSIYAQAHGILQGQVTSDFVEDISLWISALLLTAYVAGIIRTIFVSKEEDAVRRLENPNPPDPIEDADAWSVKLAAGVLAVASFLIALLSDFVSDSVDSVKTSLGWTDLFIGVIVIALIGNMAALFSAVKMAKKNQMDLSFEIGMSAGSQISLLVVPVLVISSRWLGHPVDAQFSTPEVASIFGTILITTQIAQDGRSNWLNGVQMLILYAMIAVMFFYLPG</sequence>
<comment type="function">
    <text evidence="9">Ca(+)/H(+) antiporter that extrudes calcium in exchange for external protons.</text>
</comment>
<feature type="transmembrane region" description="Helical" evidence="9">
    <location>
        <begin position="255"/>
        <end position="275"/>
    </location>
</feature>
<keyword evidence="8 9" id="KW-0472">Membrane</keyword>
<dbReference type="GO" id="GO:0016020">
    <property type="term" value="C:membrane"/>
    <property type="evidence" value="ECO:0007669"/>
    <property type="project" value="InterPro"/>
</dbReference>
<dbReference type="NCBIfam" id="TIGR00378">
    <property type="entry name" value="cax"/>
    <property type="match status" value="1"/>
</dbReference>
<dbReference type="PANTHER" id="PTHR31503:SF22">
    <property type="entry name" value="VACUOLAR CALCIUM ION TRANSPORTER"/>
    <property type="match status" value="1"/>
</dbReference>
<feature type="domain" description="Sodium/calcium exchanger membrane region" evidence="10">
    <location>
        <begin position="32"/>
        <end position="186"/>
    </location>
</feature>
<comment type="caution">
    <text evidence="11">The sequence shown here is derived from an EMBL/GenBank/DDBJ whole genome shotgun (WGS) entry which is preliminary data.</text>
</comment>
<feature type="transmembrane region" description="Helical" evidence="9">
    <location>
        <begin position="71"/>
        <end position="89"/>
    </location>
</feature>
<gene>
    <name evidence="11" type="primary">cax</name>
    <name evidence="11" type="ORF">DM484_16515</name>
</gene>
<organism evidence="11 12">
    <name type="scientific">Candidatus Methylumidiphilus alinenensis</name>
    <dbReference type="NCBI Taxonomy" id="2202197"/>
    <lineage>
        <taxon>Bacteria</taxon>
        <taxon>Pseudomonadati</taxon>
        <taxon>Pseudomonadota</taxon>
        <taxon>Gammaproteobacteria</taxon>
        <taxon>Methylococcales</taxon>
        <taxon>Candidatus Methylumidiphilus</taxon>
    </lineage>
</organism>
<protein>
    <recommendedName>
        <fullName evidence="9">Ca(2+)/H(+) antiporter</fullName>
    </recommendedName>
</protein>
<evidence type="ECO:0000256" key="2">
    <source>
        <dbReference type="ARBA" id="ARBA00022448"/>
    </source>
</evidence>
<dbReference type="GO" id="GO:0006874">
    <property type="term" value="P:intracellular calcium ion homeostasis"/>
    <property type="evidence" value="ECO:0007669"/>
    <property type="project" value="TreeGrafter"/>
</dbReference>
<dbReference type="Pfam" id="PF01699">
    <property type="entry name" value="Na_Ca_ex"/>
    <property type="match status" value="2"/>
</dbReference>
<keyword evidence="3 9" id="KW-0109">Calcium transport</keyword>
<feature type="transmembrane region" description="Helical" evidence="9">
    <location>
        <begin position="137"/>
        <end position="157"/>
    </location>
</feature>
<feature type="transmembrane region" description="Helical" evidence="9">
    <location>
        <begin position="9"/>
        <end position="26"/>
    </location>
</feature>
<dbReference type="Gene3D" id="1.20.1420.30">
    <property type="entry name" value="NCX, central ion-binding region"/>
    <property type="match status" value="1"/>
</dbReference>
<evidence type="ECO:0000256" key="3">
    <source>
        <dbReference type="ARBA" id="ARBA00022568"/>
    </source>
</evidence>
<feature type="transmembrane region" description="Helical" evidence="9">
    <location>
        <begin position="95"/>
        <end position="116"/>
    </location>
</feature>
<feature type="transmembrane region" description="Helical" evidence="9">
    <location>
        <begin position="32"/>
        <end position="50"/>
    </location>
</feature>
<keyword evidence="6 9" id="KW-1133">Transmembrane helix</keyword>
<evidence type="ECO:0000256" key="4">
    <source>
        <dbReference type="ARBA" id="ARBA00022692"/>
    </source>
</evidence>
<feature type="transmembrane region" description="Helical" evidence="9">
    <location>
        <begin position="169"/>
        <end position="190"/>
    </location>
</feature>
<feature type="transmembrane region" description="Helical" evidence="9">
    <location>
        <begin position="216"/>
        <end position="235"/>
    </location>
</feature>
<evidence type="ECO:0000256" key="9">
    <source>
        <dbReference type="RuleBase" id="RU365028"/>
    </source>
</evidence>
<dbReference type="InterPro" id="IPR004713">
    <property type="entry name" value="CaH_exchang"/>
</dbReference>
<reference evidence="11 12" key="1">
    <citation type="journal article" date="2018" name="Aquat. Microb. Ecol.">
        <title>Gammaproteobacterial methanotrophs dominate.</title>
        <authorList>
            <person name="Rissanen A.J."/>
            <person name="Saarenheimo J."/>
            <person name="Tiirola M."/>
            <person name="Peura S."/>
            <person name="Aalto S.L."/>
            <person name="Karvinen A."/>
            <person name="Nykanen H."/>
        </authorList>
    </citation>
    <scope>NUCLEOTIDE SEQUENCE [LARGE SCALE GENOMIC DNA]</scope>
    <source>
        <strain evidence="11">AMbin10</strain>
    </source>
</reference>
<dbReference type="GO" id="GO:0015369">
    <property type="term" value="F:calcium:proton antiporter activity"/>
    <property type="evidence" value="ECO:0007669"/>
    <property type="project" value="UniProtKB-UniRule"/>
</dbReference>
<keyword evidence="4 9" id="KW-0812">Transmembrane</keyword>
<name>A0A2W4T114_9GAMM</name>
<evidence type="ECO:0000256" key="7">
    <source>
        <dbReference type="ARBA" id="ARBA00023065"/>
    </source>
</evidence>